<protein>
    <submittedName>
        <fullName evidence="2">4-carboxymuconolactone decarboxylase</fullName>
        <ecNumber evidence="2">4.1.1.44</ecNumber>
    </submittedName>
</protein>
<evidence type="ECO:0000313" key="2">
    <source>
        <dbReference type="EMBL" id="MBK1788019.1"/>
    </source>
</evidence>
<keyword evidence="2" id="KW-0456">Lyase</keyword>
<dbReference type="GO" id="GO:0051920">
    <property type="term" value="F:peroxiredoxin activity"/>
    <property type="evidence" value="ECO:0007669"/>
    <property type="project" value="InterPro"/>
</dbReference>
<comment type="caution">
    <text evidence="2">The sequence shown here is derived from an EMBL/GenBank/DDBJ whole genome shotgun (WGS) entry which is preliminary data.</text>
</comment>
<dbReference type="GO" id="GO:0047575">
    <property type="term" value="F:4-carboxymuconolactone decarboxylase activity"/>
    <property type="evidence" value="ECO:0007669"/>
    <property type="project" value="UniProtKB-EC"/>
</dbReference>
<reference evidence="2" key="1">
    <citation type="submission" date="2020-12" db="EMBL/GenBank/DDBJ databases">
        <title>Prauserella sp. ASG 168, a novel actinomycete isolated from cave rock.</title>
        <authorList>
            <person name="Suriyachadkun C."/>
        </authorList>
    </citation>
    <scope>NUCLEOTIDE SEQUENCE</scope>
    <source>
        <strain evidence="2">ASG 168</strain>
    </source>
</reference>
<evidence type="ECO:0000313" key="3">
    <source>
        <dbReference type="Proteomes" id="UP000635245"/>
    </source>
</evidence>
<dbReference type="PANTHER" id="PTHR33570:SF2">
    <property type="entry name" value="CARBOXYMUCONOLACTONE DECARBOXYLASE-LIKE DOMAIN-CONTAINING PROTEIN"/>
    <property type="match status" value="1"/>
</dbReference>
<dbReference type="PANTHER" id="PTHR33570">
    <property type="entry name" value="4-CARBOXYMUCONOLACTONE DECARBOXYLASE FAMILY PROTEIN"/>
    <property type="match status" value="1"/>
</dbReference>
<keyword evidence="3" id="KW-1185">Reference proteome</keyword>
<gene>
    <name evidence="2" type="primary">pcaC</name>
    <name evidence="2" type="ORF">JHE00_27120</name>
</gene>
<dbReference type="RefSeq" id="WP_200323323.1">
    <property type="nucleotide sequence ID" value="NZ_JAENJH010000008.1"/>
</dbReference>
<dbReference type="InterPro" id="IPR052512">
    <property type="entry name" value="4CMD/NDH-1_regulator"/>
</dbReference>
<dbReference type="InterPro" id="IPR003779">
    <property type="entry name" value="CMD-like"/>
</dbReference>
<dbReference type="InterPro" id="IPR012788">
    <property type="entry name" value="Decarb_PcaC"/>
</dbReference>
<name>A0A934V7T0_9PSEU</name>
<dbReference type="Pfam" id="PF02627">
    <property type="entry name" value="CMD"/>
    <property type="match status" value="1"/>
</dbReference>
<sequence>MTTEGTHHESYERGIDMRKRVLGAEHVERSLASVSEFSRPIQELVTEYCWGEVWTRPGIDQRTRSMINLAMLTALNRPHELAVHVKGAVHNGVTAAEIQEVLLQTAIYVGVPAALESFRIAERVLTELDQDA</sequence>
<dbReference type="EMBL" id="JAENJH010000008">
    <property type="protein sequence ID" value="MBK1788019.1"/>
    <property type="molecule type" value="Genomic_DNA"/>
</dbReference>
<accession>A0A934V7T0</accession>
<dbReference type="EC" id="4.1.1.44" evidence="2"/>
<dbReference type="NCBIfam" id="TIGR02425">
    <property type="entry name" value="decarb_PcaC"/>
    <property type="match status" value="1"/>
</dbReference>
<feature type="domain" description="Carboxymuconolactone decarboxylase-like" evidence="1">
    <location>
        <begin position="41"/>
        <end position="122"/>
    </location>
</feature>
<proteinExistence type="predicted"/>
<dbReference type="InterPro" id="IPR029032">
    <property type="entry name" value="AhpD-like"/>
</dbReference>
<dbReference type="Gene3D" id="1.20.1290.10">
    <property type="entry name" value="AhpD-like"/>
    <property type="match status" value="1"/>
</dbReference>
<dbReference type="AlphaFoldDB" id="A0A934V7T0"/>
<dbReference type="SUPFAM" id="SSF69118">
    <property type="entry name" value="AhpD-like"/>
    <property type="match status" value="1"/>
</dbReference>
<evidence type="ECO:0000259" key="1">
    <source>
        <dbReference type="Pfam" id="PF02627"/>
    </source>
</evidence>
<dbReference type="Proteomes" id="UP000635245">
    <property type="component" value="Unassembled WGS sequence"/>
</dbReference>
<organism evidence="2 3">
    <name type="scientific">Prauserella cavernicola</name>
    <dbReference type="NCBI Taxonomy" id="2800127"/>
    <lineage>
        <taxon>Bacteria</taxon>
        <taxon>Bacillati</taxon>
        <taxon>Actinomycetota</taxon>
        <taxon>Actinomycetes</taxon>
        <taxon>Pseudonocardiales</taxon>
        <taxon>Pseudonocardiaceae</taxon>
        <taxon>Prauserella</taxon>
    </lineage>
</organism>